<dbReference type="Gene3D" id="2.30.110.20">
    <property type="entry name" value="Hcp1-like"/>
    <property type="match status" value="1"/>
</dbReference>
<dbReference type="InterPro" id="IPR008514">
    <property type="entry name" value="T6SS_Hcp"/>
</dbReference>
<dbReference type="Proteomes" id="UP000199581">
    <property type="component" value="Unassembled WGS sequence"/>
</dbReference>
<evidence type="ECO:0000313" key="1">
    <source>
        <dbReference type="EMBL" id="SFL95257.1"/>
    </source>
</evidence>
<dbReference type="EMBL" id="FOTO01000010">
    <property type="protein sequence ID" value="SFL95257.1"/>
    <property type="molecule type" value="Genomic_DNA"/>
</dbReference>
<organism evidence="1 2">
    <name type="scientific">Desulfomicrobium norvegicum (strain DSM 1741 / NCIMB 8310)</name>
    <name type="common">Desulfovibrio baculatus (strain Norway 4)</name>
    <name type="synonym">Desulfovibrio desulfuricans (strain Norway 4)</name>
    <dbReference type="NCBI Taxonomy" id="52561"/>
    <lineage>
        <taxon>Bacteria</taxon>
        <taxon>Pseudomonadati</taxon>
        <taxon>Thermodesulfobacteriota</taxon>
        <taxon>Desulfovibrionia</taxon>
        <taxon>Desulfovibrionales</taxon>
        <taxon>Desulfomicrobiaceae</taxon>
        <taxon>Desulfomicrobium</taxon>
    </lineage>
</organism>
<dbReference type="PANTHER" id="PTHR34319:SF6">
    <property type="entry name" value="MAJOR EXPORTED PROTEIN"/>
    <property type="match status" value="1"/>
</dbReference>
<sequence length="189" mass="21253">MLPYMLALSTFNVENIMPVPAYISITGERQGLITAGNFTEASVGNIFQEGHEDESLVEAFEHQIILPRDPQSGQPTGQRVHKPLKITKVMDKASPLLFRSLVSGERLPKVAMKFYRTSASGTMEHYFTIQLEDAIIVDIQAYMPNCQDPGQAHFTHLEDVYMTYRKIIKTHEIASTSESDDWRTMSASA</sequence>
<accession>A0A8G2C4A7</accession>
<protein>
    <submittedName>
        <fullName evidence="1">Type VI secretion system secreted protein Hcp</fullName>
    </submittedName>
</protein>
<dbReference type="Pfam" id="PF05638">
    <property type="entry name" value="T6SS_HCP"/>
    <property type="match status" value="1"/>
</dbReference>
<dbReference type="SUPFAM" id="SSF141452">
    <property type="entry name" value="Hcp1-like"/>
    <property type="match status" value="1"/>
</dbReference>
<dbReference type="AlphaFoldDB" id="A0A8G2C4A7"/>
<gene>
    <name evidence="1" type="ORF">SAMN05421830_1105</name>
</gene>
<proteinExistence type="predicted"/>
<dbReference type="InterPro" id="IPR052947">
    <property type="entry name" value="T6SS_Hcp1_domain"/>
</dbReference>
<keyword evidence="2" id="KW-1185">Reference proteome</keyword>
<evidence type="ECO:0000313" key="2">
    <source>
        <dbReference type="Proteomes" id="UP000199581"/>
    </source>
</evidence>
<dbReference type="NCBIfam" id="TIGR03344">
    <property type="entry name" value="VI_effect_Hcp1"/>
    <property type="match status" value="1"/>
</dbReference>
<reference evidence="1 2" key="1">
    <citation type="submission" date="2016-10" db="EMBL/GenBank/DDBJ databases">
        <authorList>
            <person name="Varghese N."/>
            <person name="Submissions S."/>
        </authorList>
    </citation>
    <scope>NUCLEOTIDE SEQUENCE [LARGE SCALE GENOMIC DNA]</scope>
    <source>
        <strain evidence="1 2">DSM 1741</strain>
    </source>
</reference>
<dbReference type="PANTHER" id="PTHR34319">
    <property type="entry name" value="MAJOR EXPORTED PROTEIN"/>
    <property type="match status" value="1"/>
</dbReference>
<dbReference type="InterPro" id="IPR036624">
    <property type="entry name" value="Hcp1-lik_sf"/>
</dbReference>
<name>A0A8G2C4A7_DESNO</name>
<comment type="caution">
    <text evidence="1">The sequence shown here is derived from an EMBL/GenBank/DDBJ whole genome shotgun (WGS) entry which is preliminary data.</text>
</comment>